<dbReference type="SMART" id="SM00387">
    <property type="entry name" value="HATPase_c"/>
    <property type="match status" value="1"/>
</dbReference>
<dbReference type="Pfam" id="PF00512">
    <property type="entry name" value="HisKA"/>
    <property type="match status" value="1"/>
</dbReference>
<dbReference type="SUPFAM" id="SSF55874">
    <property type="entry name" value="ATPase domain of HSP90 chaperone/DNA topoisomerase II/histidine kinase"/>
    <property type="match status" value="1"/>
</dbReference>
<keyword evidence="4" id="KW-1003">Cell membrane</keyword>
<dbReference type="EC" id="2.7.13.3" evidence="3"/>
<dbReference type="Pfam" id="PF13426">
    <property type="entry name" value="PAS_9"/>
    <property type="match status" value="2"/>
</dbReference>
<keyword evidence="6 14" id="KW-0597">Phosphoprotein</keyword>
<dbReference type="InterPro" id="IPR011006">
    <property type="entry name" value="CheY-like_superfamily"/>
</dbReference>
<evidence type="ECO:0000256" key="3">
    <source>
        <dbReference type="ARBA" id="ARBA00012438"/>
    </source>
</evidence>
<dbReference type="InterPro" id="IPR029016">
    <property type="entry name" value="GAF-like_dom_sf"/>
</dbReference>
<evidence type="ECO:0000256" key="9">
    <source>
        <dbReference type="ARBA" id="ARBA00022777"/>
    </source>
</evidence>
<keyword evidence="21" id="KW-1185">Reference proteome</keyword>
<dbReference type="InterPro" id="IPR035965">
    <property type="entry name" value="PAS-like_dom_sf"/>
</dbReference>
<evidence type="ECO:0000313" key="20">
    <source>
        <dbReference type="EMBL" id="UPQ76116.1"/>
    </source>
</evidence>
<dbReference type="PROSITE" id="PS50110">
    <property type="entry name" value="RESPONSE_REGULATORY"/>
    <property type="match status" value="1"/>
</dbReference>
<dbReference type="InterPro" id="IPR036097">
    <property type="entry name" value="HisK_dim/P_sf"/>
</dbReference>
<dbReference type="SUPFAM" id="SSF55785">
    <property type="entry name" value="PYP-like sensor domain (PAS domain)"/>
    <property type="match status" value="2"/>
</dbReference>
<dbReference type="InterPro" id="IPR000700">
    <property type="entry name" value="PAS-assoc_C"/>
</dbReference>
<keyword evidence="5" id="KW-0997">Cell inner membrane</keyword>
<dbReference type="CDD" id="cd00130">
    <property type="entry name" value="PAS"/>
    <property type="match status" value="1"/>
</dbReference>
<name>A0ABY4K5P8_9FLAO</name>
<feature type="modified residue" description="4-aspartylphosphate" evidence="14">
    <location>
        <position position="863"/>
    </location>
</feature>
<dbReference type="PROSITE" id="PS50113">
    <property type="entry name" value="PAC"/>
    <property type="match status" value="1"/>
</dbReference>
<feature type="domain" description="PAC" evidence="18">
    <location>
        <begin position="501"/>
        <end position="553"/>
    </location>
</feature>
<evidence type="ECO:0000256" key="1">
    <source>
        <dbReference type="ARBA" id="ARBA00000085"/>
    </source>
</evidence>
<dbReference type="InterPro" id="IPR000014">
    <property type="entry name" value="PAS"/>
</dbReference>
<keyword evidence="8" id="KW-0812">Transmembrane</keyword>
<dbReference type="InterPro" id="IPR036890">
    <property type="entry name" value="HATPase_C_sf"/>
</dbReference>
<feature type="domain" description="Response regulatory" evidence="16">
    <location>
        <begin position="814"/>
        <end position="929"/>
    </location>
</feature>
<comment type="subcellular location">
    <subcellularLocation>
        <location evidence="2">Cell inner membrane</location>
        <topology evidence="2">Multi-pass membrane protein</topology>
    </subcellularLocation>
</comment>
<dbReference type="SUPFAM" id="SSF52172">
    <property type="entry name" value="CheY-like"/>
    <property type="match status" value="1"/>
</dbReference>
<keyword evidence="11" id="KW-1133">Transmembrane helix</keyword>
<dbReference type="Proteomes" id="UP000830552">
    <property type="component" value="Chromosome"/>
</dbReference>
<dbReference type="Gene3D" id="1.20.120.160">
    <property type="entry name" value="HPT domain"/>
    <property type="match status" value="1"/>
</dbReference>
<dbReference type="NCBIfam" id="TIGR00229">
    <property type="entry name" value="sensory_box"/>
    <property type="match status" value="1"/>
</dbReference>
<feature type="domain" description="PAS" evidence="17">
    <location>
        <begin position="427"/>
        <end position="473"/>
    </location>
</feature>
<evidence type="ECO:0000259" key="19">
    <source>
        <dbReference type="PROSITE" id="PS50894"/>
    </source>
</evidence>
<organism evidence="20 21">
    <name type="scientific">Chryseobacterium nepalense</name>
    <dbReference type="NCBI Taxonomy" id="1854498"/>
    <lineage>
        <taxon>Bacteria</taxon>
        <taxon>Pseudomonadati</taxon>
        <taxon>Bacteroidota</taxon>
        <taxon>Flavobacteriia</taxon>
        <taxon>Flavobacteriales</taxon>
        <taxon>Weeksellaceae</taxon>
        <taxon>Chryseobacterium group</taxon>
        <taxon>Chryseobacterium</taxon>
    </lineage>
</organism>
<protein>
    <recommendedName>
        <fullName evidence="3">histidine kinase</fullName>
        <ecNumber evidence="3">2.7.13.3</ecNumber>
    </recommendedName>
</protein>
<dbReference type="EMBL" id="CP096203">
    <property type="protein sequence ID" value="UPQ76116.1"/>
    <property type="molecule type" value="Genomic_DNA"/>
</dbReference>
<dbReference type="CDD" id="cd17546">
    <property type="entry name" value="REC_hyHK_CKI1_RcsC-like"/>
    <property type="match status" value="1"/>
</dbReference>
<dbReference type="Gene3D" id="1.10.287.130">
    <property type="match status" value="1"/>
</dbReference>
<dbReference type="InterPro" id="IPR008207">
    <property type="entry name" value="Sig_transdc_His_kin_Hpt_dom"/>
</dbReference>
<keyword evidence="10" id="KW-0547">Nucleotide-binding</keyword>
<dbReference type="InterPro" id="IPR003594">
    <property type="entry name" value="HATPase_dom"/>
</dbReference>
<evidence type="ECO:0000256" key="8">
    <source>
        <dbReference type="ARBA" id="ARBA00022692"/>
    </source>
</evidence>
<dbReference type="InterPro" id="IPR001610">
    <property type="entry name" value="PAC"/>
</dbReference>
<dbReference type="PROSITE" id="PS50112">
    <property type="entry name" value="PAS"/>
    <property type="match status" value="1"/>
</dbReference>
<dbReference type="PROSITE" id="PS50894">
    <property type="entry name" value="HPT"/>
    <property type="match status" value="1"/>
</dbReference>
<reference evidence="20" key="1">
    <citation type="submission" date="2022-04" db="EMBL/GenBank/DDBJ databases">
        <title>Evolutionary, genomic, and biogeographic characterization of Chryseobacterium nepalense represented by a plastic-degrading bacterium AC3.</title>
        <authorList>
            <person name="Yin Z."/>
            <person name="Liu X."/>
            <person name="Wang D."/>
            <person name="Xie Z."/>
        </authorList>
    </citation>
    <scope>NUCLEOTIDE SEQUENCE</scope>
    <source>
        <strain evidence="20">AC3</strain>
    </source>
</reference>
<dbReference type="RefSeq" id="WP_248392807.1">
    <property type="nucleotide sequence ID" value="NZ_CP096203.1"/>
</dbReference>
<evidence type="ECO:0000256" key="7">
    <source>
        <dbReference type="ARBA" id="ARBA00022679"/>
    </source>
</evidence>
<dbReference type="Gene3D" id="3.30.450.40">
    <property type="match status" value="1"/>
</dbReference>
<dbReference type="SUPFAM" id="SSF47226">
    <property type="entry name" value="Histidine-containing phosphotransfer domain, HPT domain"/>
    <property type="match status" value="1"/>
</dbReference>
<feature type="domain" description="Histidine kinase" evidence="15">
    <location>
        <begin position="571"/>
        <end position="792"/>
    </location>
</feature>
<evidence type="ECO:0000256" key="4">
    <source>
        <dbReference type="ARBA" id="ARBA00022475"/>
    </source>
</evidence>
<dbReference type="SUPFAM" id="SSF47384">
    <property type="entry name" value="Homodimeric domain of signal transducing histidine kinase"/>
    <property type="match status" value="1"/>
</dbReference>
<evidence type="ECO:0000256" key="11">
    <source>
        <dbReference type="ARBA" id="ARBA00022989"/>
    </source>
</evidence>
<dbReference type="Pfam" id="PF02518">
    <property type="entry name" value="HATPase_c"/>
    <property type="match status" value="1"/>
</dbReference>
<feature type="modified residue" description="Phosphohistidine" evidence="13">
    <location>
        <position position="997"/>
    </location>
</feature>
<evidence type="ECO:0000256" key="14">
    <source>
        <dbReference type="PROSITE-ProRule" id="PRU00169"/>
    </source>
</evidence>
<dbReference type="Gene3D" id="3.30.565.10">
    <property type="entry name" value="Histidine kinase-like ATPase, C-terminal domain"/>
    <property type="match status" value="1"/>
</dbReference>
<evidence type="ECO:0000256" key="2">
    <source>
        <dbReference type="ARBA" id="ARBA00004429"/>
    </source>
</evidence>
<keyword evidence="12" id="KW-0472">Membrane</keyword>
<dbReference type="PROSITE" id="PS50109">
    <property type="entry name" value="HIS_KIN"/>
    <property type="match status" value="1"/>
</dbReference>
<evidence type="ECO:0000256" key="13">
    <source>
        <dbReference type="PROSITE-ProRule" id="PRU00110"/>
    </source>
</evidence>
<keyword evidence="10" id="KW-0067">ATP-binding</keyword>
<dbReference type="SMART" id="SM00448">
    <property type="entry name" value="REC"/>
    <property type="match status" value="1"/>
</dbReference>
<evidence type="ECO:0000256" key="12">
    <source>
        <dbReference type="ARBA" id="ARBA00023136"/>
    </source>
</evidence>
<dbReference type="SMART" id="SM00086">
    <property type="entry name" value="PAC"/>
    <property type="match status" value="1"/>
</dbReference>
<evidence type="ECO:0000259" key="15">
    <source>
        <dbReference type="PROSITE" id="PS50109"/>
    </source>
</evidence>
<dbReference type="Gene3D" id="3.30.450.20">
    <property type="entry name" value="PAS domain"/>
    <property type="match status" value="2"/>
</dbReference>
<dbReference type="InterPro" id="IPR003661">
    <property type="entry name" value="HisK_dim/P_dom"/>
</dbReference>
<evidence type="ECO:0000259" key="18">
    <source>
        <dbReference type="PROSITE" id="PS50113"/>
    </source>
</evidence>
<dbReference type="Pfam" id="PF00072">
    <property type="entry name" value="Response_reg"/>
    <property type="match status" value="1"/>
</dbReference>
<keyword evidence="9" id="KW-0418">Kinase</keyword>
<feature type="domain" description="HPt" evidence="19">
    <location>
        <begin position="958"/>
        <end position="1050"/>
    </location>
</feature>
<dbReference type="SMART" id="SM00388">
    <property type="entry name" value="HisKA"/>
    <property type="match status" value="1"/>
</dbReference>
<evidence type="ECO:0000313" key="21">
    <source>
        <dbReference type="Proteomes" id="UP000830552"/>
    </source>
</evidence>
<dbReference type="PRINTS" id="PR00344">
    <property type="entry name" value="BCTRLSENSOR"/>
</dbReference>
<gene>
    <name evidence="20" type="ORF">M0D58_00900</name>
</gene>
<evidence type="ECO:0000259" key="17">
    <source>
        <dbReference type="PROSITE" id="PS50112"/>
    </source>
</evidence>
<dbReference type="CDD" id="cd00082">
    <property type="entry name" value="HisKA"/>
    <property type="match status" value="1"/>
</dbReference>
<dbReference type="InterPro" id="IPR004358">
    <property type="entry name" value="Sig_transdc_His_kin-like_C"/>
</dbReference>
<dbReference type="InterPro" id="IPR036641">
    <property type="entry name" value="HPT_dom_sf"/>
</dbReference>
<evidence type="ECO:0000256" key="6">
    <source>
        <dbReference type="ARBA" id="ARBA00022553"/>
    </source>
</evidence>
<dbReference type="InterPro" id="IPR005467">
    <property type="entry name" value="His_kinase_dom"/>
</dbReference>
<keyword evidence="7" id="KW-0808">Transferase</keyword>
<sequence length="1055" mass="121446">MEIEFHKLLRRQIDKYLTEDCKNHPQFKGFINAVNESYKSFERDKDLMDHVFKQSEEEYNEINESLKNENVLKQKSISNLYEVIKMLDSSVENRGSEDLTELSSYVSEQLKKRIFLQEQLNKQLEFQNLLMDISSEYINIPIEKVSQSVNKSLKEMSEFVHADRAYIFRYDFAEKTCSNVYEYCNEGITPQIDNLQDIPLEMMGDWVEINKKGGSIYYPDVDELPESEIKEILQAQDIKSLFVIPAMMQNECLGFVGFDFVKDYHNLSDTEKNLLTIFTQVLVNVRERLVLERNLSRTVEMLKKLLANLQSGILMEDEKRQIIFTNDLFCNMFNIPVSADDMIGLDCTNSAEESKTLFKNEEYFVQRINKILEEKKIVTNELLEMKNGRFLERDYIPIFINDRYQGHLWKYNDISERKRAEDHLRRQEEKYRNIIANMNLGLIEVDNNQMIQYANQSFCDVSGFEADELIGKNPSQLFLYGENNMKFLEEQIELRKKGVSSVYQLPVKNKRGEIRWWAISGAPNYDDQGNLLGSVGIHLDITDQKKLEEELKLQRAKALEASKAKEVFLANMSHEIRTPLNAIIGFLRELKRAGVSGSQQEFLDYSYNASQHLLSIINNILDISKIESGEMLLENKNFSLKESIENVITILKPKAREKGLMLTTSFSDKLYPVFKGDPSKIEQVLYNILGNALKFTNQGKIAVDCKVLQDLPHQQTFSIVITDTGIGMSEEYVRSIFKKFNQEDSSISRKYGGTGLGMSITKELIHLMKGEIDVKSEKNVGTSITIQLVLHKGNEKLNRDVSAEKQHIVLDGIRVLLVEDNELNQLVAENSLKHYNCLVTKADNGRIAVELLEKEQFDIILMDIQMPEMDGIEATQILRENMGVKTPIIALTANAFKSEIDKCISIGMDDYITKPFAEESLITIIEKHIGRQKNQSDAVKVRAMPYDLTGIQKLGQGDEAFIKKIITLFITQTQEMIPMIDLAFNNQNFAEIARLVHKLRPSVEAVGIASISEEMRELEVSAKEQSMESSKMYSLFEKIKNILIEAIEQMKEDHL</sequence>
<evidence type="ECO:0000256" key="10">
    <source>
        <dbReference type="ARBA" id="ARBA00022840"/>
    </source>
</evidence>
<evidence type="ECO:0000259" key="16">
    <source>
        <dbReference type="PROSITE" id="PS50110"/>
    </source>
</evidence>
<comment type="catalytic activity">
    <reaction evidence="1">
        <text>ATP + protein L-histidine = ADP + protein N-phospho-L-histidine.</text>
        <dbReference type="EC" id="2.7.13.3"/>
    </reaction>
</comment>
<dbReference type="InterPro" id="IPR001789">
    <property type="entry name" value="Sig_transdc_resp-reg_receiver"/>
</dbReference>
<dbReference type="SUPFAM" id="SSF55781">
    <property type="entry name" value="GAF domain-like"/>
    <property type="match status" value="1"/>
</dbReference>
<dbReference type="PANTHER" id="PTHR43047">
    <property type="entry name" value="TWO-COMPONENT HISTIDINE PROTEIN KINASE"/>
    <property type="match status" value="1"/>
</dbReference>
<accession>A0ABY4K5P8</accession>
<evidence type="ECO:0000256" key="5">
    <source>
        <dbReference type="ARBA" id="ARBA00022519"/>
    </source>
</evidence>
<dbReference type="CDD" id="cd16922">
    <property type="entry name" value="HATPase_EvgS-ArcB-TorS-like"/>
    <property type="match status" value="1"/>
</dbReference>
<dbReference type="PANTHER" id="PTHR43047:SF72">
    <property type="entry name" value="OSMOSENSING HISTIDINE PROTEIN KINASE SLN1"/>
    <property type="match status" value="1"/>
</dbReference>
<proteinExistence type="predicted"/>
<dbReference type="SMART" id="SM00091">
    <property type="entry name" value="PAS"/>
    <property type="match status" value="2"/>
</dbReference>
<dbReference type="Gene3D" id="3.40.50.2300">
    <property type="match status" value="1"/>
</dbReference>